<dbReference type="STRING" id="299467.A0A443SVN0"/>
<dbReference type="SUPFAM" id="SSF50978">
    <property type="entry name" value="WD40 repeat-like"/>
    <property type="match status" value="1"/>
</dbReference>
<evidence type="ECO:0000256" key="7">
    <source>
        <dbReference type="SAM" id="MobiDB-lite"/>
    </source>
</evidence>
<keyword evidence="6" id="KW-0175">Coiled coil</keyword>
<dbReference type="InterPro" id="IPR036322">
    <property type="entry name" value="WD40_repeat_dom_sf"/>
</dbReference>
<dbReference type="PANTHER" id="PTHR10241">
    <property type="entry name" value="LETHAL 2 GIANT LARVAE PROTEIN"/>
    <property type="match status" value="1"/>
</dbReference>
<dbReference type="GO" id="GO:0005096">
    <property type="term" value="F:GTPase activator activity"/>
    <property type="evidence" value="ECO:0007669"/>
    <property type="project" value="TreeGrafter"/>
</dbReference>
<dbReference type="PROSITE" id="PS50082">
    <property type="entry name" value="WD_REPEATS_2"/>
    <property type="match status" value="1"/>
</dbReference>
<dbReference type="EMBL" id="NCKV01000129">
    <property type="protein sequence ID" value="RWS31563.1"/>
    <property type="molecule type" value="Genomic_DNA"/>
</dbReference>
<evidence type="ECO:0000256" key="4">
    <source>
        <dbReference type="ARBA" id="ARBA00022490"/>
    </source>
</evidence>
<comment type="caution">
    <text evidence="9">The sequence shown here is derived from an EMBL/GenBank/DDBJ whole genome shotgun (WGS) entry which is preliminary data.</text>
</comment>
<dbReference type="FunFam" id="2.130.10.10:FF:000521">
    <property type="entry name" value="syntaxin-binding protein 5-like isoform X1"/>
    <property type="match status" value="1"/>
</dbReference>
<evidence type="ECO:0000259" key="8">
    <source>
        <dbReference type="PROSITE" id="PS50892"/>
    </source>
</evidence>
<evidence type="ECO:0000256" key="3">
    <source>
        <dbReference type="ARBA" id="ARBA00022483"/>
    </source>
</evidence>
<dbReference type="GO" id="GO:0006887">
    <property type="term" value="P:exocytosis"/>
    <property type="evidence" value="ECO:0007669"/>
    <property type="project" value="UniProtKB-KW"/>
</dbReference>
<dbReference type="VEuPathDB" id="VectorBase:LDEU000477"/>
<evidence type="ECO:0000256" key="6">
    <source>
        <dbReference type="PROSITE-ProRule" id="PRU00290"/>
    </source>
</evidence>
<keyword evidence="3" id="KW-0268">Exocytosis</keyword>
<dbReference type="InterPro" id="IPR013577">
    <property type="entry name" value="LLGL2"/>
</dbReference>
<dbReference type="Gene3D" id="2.130.10.10">
    <property type="entry name" value="YVTN repeat-like/Quinoprotein amine dehydrogenase"/>
    <property type="match status" value="2"/>
</dbReference>
<dbReference type="AlphaFoldDB" id="A0A443SVN0"/>
<feature type="domain" description="V-SNARE coiled-coil homology" evidence="8">
    <location>
        <begin position="467"/>
        <end position="527"/>
    </location>
</feature>
<name>A0A443SVN0_9ACAR</name>
<dbReference type="CDD" id="cd15873">
    <property type="entry name" value="R-SNARE_STXBP5_6"/>
    <property type="match status" value="1"/>
</dbReference>
<dbReference type="GO" id="GO:0006893">
    <property type="term" value="P:Golgi to plasma membrane transport"/>
    <property type="evidence" value="ECO:0007669"/>
    <property type="project" value="TreeGrafter"/>
</dbReference>
<dbReference type="PROSITE" id="PS50892">
    <property type="entry name" value="V_SNARE"/>
    <property type="match status" value="1"/>
</dbReference>
<sequence length="532" mass="58933">VATRFPYQPTALAFDPIQRLIAIGTKGGSMRILGRTGVDINVQHVPSCTVIQILFVVNEGLLITVCADGSVHLWNLKQKQPTVLQTLRLQRENVTHCHLPFQSKWLYIGSDRGNVYIANVETFVLSSYVINWNKIIELSRKTHPGCIVHLSECPIDTNKLLIGYDSGIVVMWDLRSKSADTRIAYNEALKSISWHHEGRQFLCSHADGSITTWNIKTTRPASVVYPHARNVMEDLTLEPCRPVSKVEWRTVRNGDSFIIFSGGMPVGDSNSNPGTPSSSATSESKSNEAHTQGTQSLTIIHGKTTTVLEMEHNIIDFVTLCESPWESDFNDPYAVLVLLDNDLVDVDLTTPGFPCTQNPFTVDLHESPITYCAYFSDTCASDLTPSNDSADAKGTTKRSVSEKESPINPEAMGNLYISKEVPGAPRPSFLKGLFSGGPSLLDREELFGETAGKLRPQAKIIPGSPGALESAKSQSQSACGELARVRQGFTERGENLEKLEDKTARMMTESEGFKTTAHQLYIKYRDKKWYQF</sequence>
<keyword evidence="4" id="KW-0963">Cytoplasm</keyword>
<keyword evidence="5" id="KW-0853">WD repeat</keyword>
<comment type="similarity">
    <text evidence="2">Belongs to the WD repeat L(2)GL family.</text>
</comment>
<dbReference type="InterPro" id="IPR042855">
    <property type="entry name" value="V_SNARE_CC"/>
</dbReference>
<dbReference type="InterPro" id="IPR015943">
    <property type="entry name" value="WD40/YVTN_repeat-like_dom_sf"/>
</dbReference>
<reference evidence="9 10" key="1">
    <citation type="journal article" date="2018" name="Gigascience">
        <title>Genomes of trombidid mites reveal novel predicted allergens and laterally-transferred genes associated with secondary metabolism.</title>
        <authorList>
            <person name="Dong X."/>
            <person name="Chaisiri K."/>
            <person name="Xia D."/>
            <person name="Armstrong S.D."/>
            <person name="Fang Y."/>
            <person name="Donnelly M.J."/>
            <person name="Kadowaki T."/>
            <person name="McGarry J.W."/>
            <person name="Darby A.C."/>
            <person name="Makepeace B.L."/>
        </authorList>
    </citation>
    <scope>NUCLEOTIDE SEQUENCE [LARGE SCALE GENOMIC DNA]</scope>
    <source>
        <strain evidence="9">UoL-UT</strain>
    </source>
</reference>
<dbReference type="Pfam" id="PF00957">
    <property type="entry name" value="Synaptobrevin"/>
    <property type="match status" value="1"/>
</dbReference>
<feature type="repeat" description="WD" evidence="5">
    <location>
        <begin position="182"/>
        <end position="223"/>
    </location>
</feature>
<evidence type="ECO:0000256" key="2">
    <source>
        <dbReference type="ARBA" id="ARBA00008070"/>
    </source>
</evidence>
<gene>
    <name evidence="9" type="ORF">B4U80_10013</name>
</gene>
<dbReference type="Gene3D" id="1.20.5.110">
    <property type="match status" value="1"/>
</dbReference>
<dbReference type="Proteomes" id="UP000288716">
    <property type="component" value="Unassembled WGS sequence"/>
</dbReference>
<dbReference type="GO" id="GO:0019905">
    <property type="term" value="F:syntaxin binding"/>
    <property type="evidence" value="ECO:0007669"/>
    <property type="project" value="TreeGrafter"/>
</dbReference>
<dbReference type="PANTHER" id="PTHR10241:SF25">
    <property type="entry name" value="TOMOSYN, ISOFORM C"/>
    <property type="match status" value="1"/>
</dbReference>
<protein>
    <submittedName>
        <fullName evidence="9">Syntaxin-binding protein 5-like protein</fullName>
    </submittedName>
</protein>
<evidence type="ECO:0000256" key="1">
    <source>
        <dbReference type="ARBA" id="ARBA00004496"/>
    </source>
</evidence>
<keyword evidence="10" id="KW-1185">Reference proteome</keyword>
<proteinExistence type="inferred from homology"/>
<dbReference type="SMART" id="SM00320">
    <property type="entry name" value="WD40"/>
    <property type="match status" value="4"/>
</dbReference>
<feature type="non-terminal residue" evidence="9">
    <location>
        <position position="1"/>
    </location>
</feature>
<evidence type="ECO:0000313" key="10">
    <source>
        <dbReference type="Proteomes" id="UP000288716"/>
    </source>
</evidence>
<dbReference type="InterPro" id="IPR001680">
    <property type="entry name" value="WD40_rpt"/>
</dbReference>
<dbReference type="GO" id="GO:0005886">
    <property type="term" value="C:plasma membrane"/>
    <property type="evidence" value="ECO:0007669"/>
    <property type="project" value="TreeGrafter"/>
</dbReference>
<dbReference type="GO" id="GO:0045159">
    <property type="term" value="F:myosin II binding"/>
    <property type="evidence" value="ECO:0007669"/>
    <property type="project" value="TreeGrafter"/>
</dbReference>
<dbReference type="OrthoDB" id="19944at2759"/>
<feature type="region of interest" description="Disordered" evidence="7">
    <location>
        <begin position="262"/>
        <end position="296"/>
    </location>
</feature>
<evidence type="ECO:0000313" key="9">
    <source>
        <dbReference type="EMBL" id="RWS31563.1"/>
    </source>
</evidence>
<evidence type="ECO:0000256" key="5">
    <source>
        <dbReference type="PROSITE-ProRule" id="PRU00221"/>
    </source>
</evidence>
<feature type="region of interest" description="Disordered" evidence="7">
    <location>
        <begin position="385"/>
        <end position="411"/>
    </location>
</feature>
<organism evidence="9 10">
    <name type="scientific">Leptotrombidium deliense</name>
    <dbReference type="NCBI Taxonomy" id="299467"/>
    <lineage>
        <taxon>Eukaryota</taxon>
        <taxon>Metazoa</taxon>
        <taxon>Ecdysozoa</taxon>
        <taxon>Arthropoda</taxon>
        <taxon>Chelicerata</taxon>
        <taxon>Arachnida</taxon>
        <taxon>Acari</taxon>
        <taxon>Acariformes</taxon>
        <taxon>Trombidiformes</taxon>
        <taxon>Prostigmata</taxon>
        <taxon>Anystina</taxon>
        <taxon>Parasitengona</taxon>
        <taxon>Trombiculoidea</taxon>
        <taxon>Trombiculidae</taxon>
        <taxon>Leptotrombidium</taxon>
    </lineage>
</organism>
<dbReference type="Pfam" id="PF08366">
    <property type="entry name" value="LLGL"/>
    <property type="match status" value="2"/>
</dbReference>
<comment type="subcellular location">
    <subcellularLocation>
        <location evidence="1">Cytoplasm</location>
    </subcellularLocation>
</comment>
<accession>A0A443SVN0</accession>
<dbReference type="SUPFAM" id="SSF58038">
    <property type="entry name" value="SNARE fusion complex"/>
    <property type="match status" value="1"/>
</dbReference>
<dbReference type="GO" id="GO:0031201">
    <property type="term" value="C:SNARE complex"/>
    <property type="evidence" value="ECO:0007669"/>
    <property type="project" value="TreeGrafter"/>
</dbReference>